<dbReference type="OrthoDB" id="7992954at2"/>
<evidence type="ECO:0000313" key="3">
    <source>
        <dbReference type="EMBL" id="PJG50828.1"/>
    </source>
</evidence>
<gene>
    <name evidence="3" type="ORF">CVM73_34100</name>
</gene>
<evidence type="ECO:0000256" key="2">
    <source>
        <dbReference type="SAM" id="Phobius"/>
    </source>
</evidence>
<accession>A0A2M8QZ27</accession>
<comment type="caution">
    <text evidence="3">The sequence shown here is derived from an EMBL/GenBank/DDBJ whole genome shotgun (WGS) entry which is preliminary data.</text>
</comment>
<keyword evidence="2" id="KW-1133">Transmembrane helix</keyword>
<sequence length="196" mass="21151">MSAHESMEHAEHAEHASGSNKKIALLIAVLALFLAVSETLGKGAQTESISKNVEAANLWAFFQAKSIRRTVVQTAAEQGKLTLAGTGDDALKASVQKQVDDWTKTAQRYRSEPETGEGTEQLAEKAKHAEHDRDESTAKYHHFELASAAFQIGIVLASATIITGMLALAYVSGVLTLAGLIMTALGLWWPHLLHLH</sequence>
<feature type="transmembrane region" description="Helical" evidence="2">
    <location>
        <begin position="23"/>
        <end position="41"/>
    </location>
</feature>
<feature type="compositionally biased region" description="Basic and acidic residues" evidence="1">
    <location>
        <begin position="122"/>
        <end position="134"/>
    </location>
</feature>
<evidence type="ECO:0000256" key="1">
    <source>
        <dbReference type="SAM" id="MobiDB-lite"/>
    </source>
</evidence>
<evidence type="ECO:0008006" key="5">
    <source>
        <dbReference type="Google" id="ProtNLM"/>
    </source>
</evidence>
<dbReference type="EMBL" id="PGVG01000048">
    <property type="protein sequence ID" value="PJG50828.1"/>
    <property type="molecule type" value="Genomic_DNA"/>
</dbReference>
<protein>
    <recommendedName>
        <fullName evidence="5">DUF4337 domain-containing protein</fullName>
    </recommendedName>
</protein>
<keyword evidence="2" id="KW-0472">Membrane</keyword>
<dbReference type="Proteomes" id="UP000231194">
    <property type="component" value="Unassembled WGS sequence"/>
</dbReference>
<reference evidence="3 4" key="1">
    <citation type="submission" date="2017-11" db="EMBL/GenBank/DDBJ databases">
        <title>Bradyrhizobium forestalis sp. nov., an efficient nitrogen-fixing bacterium isolated from nodules of forest legume species in the Amazon.</title>
        <authorList>
            <person name="Costa E.M."/>
            <person name="Guimaraes A."/>
            <person name="Carvalho T.S."/>
            <person name="Rodrigues T.L."/>
            <person name="Ribeiro P.R.A."/>
            <person name="Lebbe L."/>
            <person name="Willems A."/>
            <person name="Moreira F.M.S."/>
        </authorList>
    </citation>
    <scope>NUCLEOTIDE SEQUENCE [LARGE SCALE GENOMIC DNA]</scope>
    <source>
        <strain evidence="3 4">INPA54B</strain>
    </source>
</reference>
<feature type="compositionally biased region" description="Basic and acidic residues" evidence="1">
    <location>
        <begin position="104"/>
        <end position="113"/>
    </location>
</feature>
<organism evidence="3 4">
    <name type="scientific">Bradyrhizobium forestalis</name>
    <dbReference type="NCBI Taxonomy" id="1419263"/>
    <lineage>
        <taxon>Bacteria</taxon>
        <taxon>Pseudomonadati</taxon>
        <taxon>Pseudomonadota</taxon>
        <taxon>Alphaproteobacteria</taxon>
        <taxon>Hyphomicrobiales</taxon>
        <taxon>Nitrobacteraceae</taxon>
        <taxon>Bradyrhizobium</taxon>
    </lineage>
</organism>
<dbReference type="AlphaFoldDB" id="A0A2M8QZ27"/>
<name>A0A2M8QZ27_9BRAD</name>
<feature type="region of interest" description="Disordered" evidence="1">
    <location>
        <begin position="104"/>
        <end position="134"/>
    </location>
</feature>
<proteinExistence type="predicted"/>
<dbReference type="Pfam" id="PF14235">
    <property type="entry name" value="DUF4337"/>
    <property type="match status" value="1"/>
</dbReference>
<feature type="transmembrane region" description="Helical" evidence="2">
    <location>
        <begin position="168"/>
        <end position="189"/>
    </location>
</feature>
<keyword evidence="4" id="KW-1185">Reference proteome</keyword>
<dbReference type="InterPro" id="IPR025570">
    <property type="entry name" value="DUF4337"/>
</dbReference>
<dbReference type="RefSeq" id="WP_100236133.1">
    <property type="nucleotide sequence ID" value="NZ_PGVG01000048.1"/>
</dbReference>
<keyword evidence="2" id="KW-0812">Transmembrane</keyword>
<evidence type="ECO:0000313" key="4">
    <source>
        <dbReference type="Proteomes" id="UP000231194"/>
    </source>
</evidence>